<dbReference type="EMBL" id="BAABJP010000020">
    <property type="protein sequence ID" value="GAA5159849.1"/>
    <property type="molecule type" value="Genomic_DNA"/>
</dbReference>
<reference evidence="2" key="1">
    <citation type="journal article" date="2019" name="Int. J. Syst. Evol. Microbiol.">
        <title>The Global Catalogue of Microorganisms (GCM) 10K type strain sequencing project: providing services to taxonomists for standard genome sequencing and annotation.</title>
        <authorList>
            <consortium name="The Broad Institute Genomics Platform"/>
            <consortium name="The Broad Institute Genome Sequencing Center for Infectious Disease"/>
            <person name="Wu L."/>
            <person name="Ma J."/>
        </authorList>
    </citation>
    <scope>NUCLEOTIDE SEQUENCE [LARGE SCALE GENOMIC DNA]</scope>
    <source>
        <strain evidence="2">JCM 18303</strain>
    </source>
</reference>
<dbReference type="InterPro" id="IPR036412">
    <property type="entry name" value="HAD-like_sf"/>
</dbReference>
<dbReference type="Pfam" id="PF00702">
    <property type="entry name" value="Hydrolase"/>
    <property type="match status" value="1"/>
</dbReference>
<name>A0ABP9QCZ7_9PSEU</name>
<comment type="caution">
    <text evidence="1">The sequence shown here is derived from an EMBL/GenBank/DDBJ whole genome shotgun (WGS) entry which is preliminary data.</text>
</comment>
<sequence length="225" mass="23577">MTLRTLLSETPHVLLDFDGPVCAVFSSITSAQATEALASSLRGLGLAVPSELGQSADPFELLYFVAERAPQHSAAAERTLAELELKGVSGAPATPHLSPMLDTLVRSGHTVTIVSNNSARAARAFLDIQGLTHLLRGIIARTDPDPALLKPDVHLLQVAAEELGATPAACVLLGDSVTDMQAAQRFGARSIAFANKPQKLESLRDARPDALVSSLAEVTDALQAA</sequence>
<organism evidence="1 2">
    <name type="scientific">Pseudonocardia eucalypti</name>
    <dbReference type="NCBI Taxonomy" id="648755"/>
    <lineage>
        <taxon>Bacteria</taxon>
        <taxon>Bacillati</taxon>
        <taxon>Actinomycetota</taxon>
        <taxon>Actinomycetes</taxon>
        <taxon>Pseudonocardiales</taxon>
        <taxon>Pseudonocardiaceae</taxon>
        <taxon>Pseudonocardia</taxon>
    </lineage>
</organism>
<evidence type="ECO:0000313" key="1">
    <source>
        <dbReference type="EMBL" id="GAA5159849.1"/>
    </source>
</evidence>
<dbReference type="GO" id="GO:0016787">
    <property type="term" value="F:hydrolase activity"/>
    <property type="evidence" value="ECO:0007669"/>
    <property type="project" value="UniProtKB-KW"/>
</dbReference>
<protein>
    <submittedName>
        <fullName evidence="1">HAD family hydrolase</fullName>
    </submittedName>
</protein>
<dbReference type="PANTHER" id="PTHR43434:SF1">
    <property type="entry name" value="PHOSPHOGLYCOLATE PHOSPHATASE"/>
    <property type="match status" value="1"/>
</dbReference>
<keyword evidence="2" id="KW-1185">Reference proteome</keyword>
<dbReference type="SUPFAM" id="SSF56784">
    <property type="entry name" value="HAD-like"/>
    <property type="match status" value="1"/>
</dbReference>
<gene>
    <name evidence="1" type="ORF">GCM10023321_41540</name>
</gene>
<dbReference type="InterPro" id="IPR050155">
    <property type="entry name" value="HAD-like_hydrolase_sf"/>
</dbReference>
<dbReference type="PANTHER" id="PTHR43434">
    <property type="entry name" value="PHOSPHOGLYCOLATE PHOSPHATASE"/>
    <property type="match status" value="1"/>
</dbReference>
<dbReference type="Gene3D" id="3.40.50.1000">
    <property type="entry name" value="HAD superfamily/HAD-like"/>
    <property type="match status" value="1"/>
</dbReference>
<dbReference type="NCBIfam" id="TIGR01549">
    <property type="entry name" value="HAD-SF-IA-v1"/>
    <property type="match status" value="1"/>
</dbReference>
<proteinExistence type="predicted"/>
<dbReference type="InterPro" id="IPR006439">
    <property type="entry name" value="HAD-SF_hydro_IA"/>
</dbReference>
<dbReference type="InterPro" id="IPR023214">
    <property type="entry name" value="HAD_sf"/>
</dbReference>
<dbReference type="Proteomes" id="UP001428817">
    <property type="component" value="Unassembled WGS sequence"/>
</dbReference>
<dbReference type="CDD" id="cd01427">
    <property type="entry name" value="HAD_like"/>
    <property type="match status" value="1"/>
</dbReference>
<accession>A0ABP9QCZ7</accession>
<keyword evidence="1" id="KW-0378">Hydrolase</keyword>
<evidence type="ECO:0000313" key="2">
    <source>
        <dbReference type="Proteomes" id="UP001428817"/>
    </source>
</evidence>
<dbReference type="RefSeq" id="WP_185060472.1">
    <property type="nucleotide sequence ID" value="NZ_BAABJP010000020.1"/>
</dbReference>